<comment type="caution">
    <text evidence="3">The sequence shown here is derived from an EMBL/GenBank/DDBJ whole genome shotgun (WGS) entry which is preliminary data.</text>
</comment>
<feature type="signal peptide" evidence="2">
    <location>
        <begin position="1"/>
        <end position="22"/>
    </location>
</feature>
<dbReference type="Proteomes" id="UP000604381">
    <property type="component" value="Unassembled WGS sequence"/>
</dbReference>
<dbReference type="InterPro" id="IPR050492">
    <property type="entry name" value="Bact_metal-bind_prot9"/>
</dbReference>
<dbReference type="EMBL" id="JADHEI010000033">
    <property type="protein sequence ID" value="MBF2735139.1"/>
    <property type="molecule type" value="Genomic_DNA"/>
</dbReference>
<name>A0A930UH43_9GAMM</name>
<keyword evidence="2" id="KW-0732">Signal</keyword>
<evidence type="ECO:0000256" key="1">
    <source>
        <dbReference type="SAM" id="MobiDB-lite"/>
    </source>
</evidence>
<reference evidence="3" key="1">
    <citation type="submission" date="2020-10" db="EMBL/GenBank/DDBJ databases">
        <title>An improved Amphimedon queenslandica hologenome assembly reveals how three proteobacterial symbionts can extend the metabolic phenotypic of their marine sponge host.</title>
        <authorList>
            <person name="Degnan B."/>
            <person name="Degnan S."/>
            <person name="Xiang X."/>
        </authorList>
    </citation>
    <scope>NUCLEOTIDE SEQUENCE</scope>
    <source>
        <strain evidence="3">AqS2</strain>
    </source>
</reference>
<dbReference type="GO" id="GO:0030001">
    <property type="term" value="P:metal ion transport"/>
    <property type="evidence" value="ECO:0007669"/>
    <property type="project" value="InterPro"/>
</dbReference>
<dbReference type="AlphaFoldDB" id="A0A930UH43"/>
<dbReference type="Gene3D" id="3.40.50.1980">
    <property type="entry name" value="Nitrogenase molybdenum iron protein domain"/>
    <property type="match status" value="3"/>
</dbReference>
<protein>
    <submittedName>
        <fullName evidence="3">Zinc ABC transporter substrate-binding protein</fullName>
    </submittedName>
</protein>
<dbReference type="GO" id="GO:0046872">
    <property type="term" value="F:metal ion binding"/>
    <property type="evidence" value="ECO:0007669"/>
    <property type="project" value="InterPro"/>
</dbReference>
<dbReference type="SUPFAM" id="SSF53807">
    <property type="entry name" value="Helical backbone' metal receptor"/>
    <property type="match status" value="2"/>
</dbReference>
<sequence>MNIRLSRLVALLGLLAGSAASADGLRIATTMAPYRHLLAELTAGTDATVAPLYDGASIHGIKLSPGKLSALQEADVVLAFSEIEATFLQPERLQELRGRDSGVVYALRSLPASRLLAGPCHDHHGDEEAHHDDDGHGHDDHHDDDDHGHDDDHDDDHHDDEHGHDDEHHDDDDHGHDDDDHDDDHHDDEHGHDDDHHDDDHHDDDHHDDDDHGHDDDHDDDHKGHAAAECIDEHIWLSPFLTGLFMEIVADEFARADPGNAAAYRANLAGIKERTRALEDRLRAIGQETGFDYAVAHDAYQYFFASIDVDDYHDVGMGDTHHQMLSGQRLNELRAFAQEEDKPCLVFGAQSSHDEVAPALADLPKLRLAVIPPFSPDPEADYFAYVEETAAAMLACRDFGS</sequence>
<dbReference type="InterPro" id="IPR006127">
    <property type="entry name" value="ZnuA-like"/>
</dbReference>
<organism evidence="3 4">
    <name type="scientific">Candidatus Amphirhobacter heronislandensis</name>
    <dbReference type="NCBI Taxonomy" id="1732024"/>
    <lineage>
        <taxon>Bacteria</taxon>
        <taxon>Pseudomonadati</taxon>
        <taxon>Pseudomonadota</taxon>
        <taxon>Gammaproteobacteria</taxon>
        <taxon>Candidatus Tethybacterales</taxon>
        <taxon>Candidatus Tethybacteraceae</taxon>
        <taxon>Candidatus Amphirhobacter</taxon>
    </lineage>
</organism>
<evidence type="ECO:0000256" key="2">
    <source>
        <dbReference type="SAM" id="SignalP"/>
    </source>
</evidence>
<feature type="chain" id="PRO_5037691699" evidence="2">
    <location>
        <begin position="23"/>
        <end position="401"/>
    </location>
</feature>
<evidence type="ECO:0000313" key="4">
    <source>
        <dbReference type="Proteomes" id="UP000604381"/>
    </source>
</evidence>
<dbReference type="Pfam" id="PF01297">
    <property type="entry name" value="ZnuA"/>
    <property type="match status" value="1"/>
</dbReference>
<keyword evidence="4" id="KW-1185">Reference proteome</keyword>
<gene>
    <name evidence="3" type="ORF">ISN26_03505</name>
</gene>
<feature type="region of interest" description="Disordered" evidence="1">
    <location>
        <begin position="118"/>
        <end position="223"/>
    </location>
</feature>
<evidence type="ECO:0000313" key="3">
    <source>
        <dbReference type="EMBL" id="MBF2735139.1"/>
    </source>
</evidence>
<dbReference type="PANTHER" id="PTHR42953">
    <property type="entry name" value="HIGH-AFFINITY ZINC UPTAKE SYSTEM PROTEIN ZNUA-RELATED"/>
    <property type="match status" value="1"/>
</dbReference>
<accession>A0A930UH43</accession>
<proteinExistence type="predicted"/>
<feature type="compositionally biased region" description="Basic and acidic residues" evidence="1">
    <location>
        <begin position="120"/>
        <end position="223"/>
    </location>
</feature>